<evidence type="ECO:0000256" key="10">
    <source>
        <dbReference type="SAM" id="MobiDB-lite"/>
    </source>
</evidence>
<dbReference type="Pfam" id="PF00001">
    <property type="entry name" value="7tm_1"/>
    <property type="match status" value="1"/>
</dbReference>
<evidence type="ECO:0000256" key="3">
    <source>
        <dbReference type="ARBA" id="ARBA00022692"/>
    </source>
</evidence>
<keyword evidence="3 11" id="KW-0812">Transmembrane</keyword>
<dbReference type="InterPro" id="IPR017452">
    <property type="entry name" value="GPCR_Rhodpsn_7TM"/>
</dbReference>
<organism evidence="13 14">
    <name type="scientific">Acanthaster planci</name>
    <name type="common">Crown-of-thorns starfish</name>
    <dbReference type="NCBI Taxonomy" id="133434"/>
    <lineage>
        <taxon>Eukaryota</taxon>
        <taxon>Metazoa</taxon>
        <taxon>Echinodermata</taxon>
        <taxon>Eleutherozoa</taxon>
        <taxon>Asterozoa</taxon>
        <taxon>Asteroidea</taxon>
        <taxon>Valvatacea</taxon>
        <taxon>Valvatida</taxon>
        <taxon>Acanthasteridae</taxon>
        <taxon>Acanthaster</taxon>
    </lineage>
</organism>
<keyword evidence="9" id="KW-0807">Transducer</keyword>
<feature type="transmembrane region" description="Helical" evidence="11">
    <location>
        <begin position="48"/>
        <end position="70"/>
    </location>
</feature>
<dbReference type="SUPFAM" id="SSF81321">
    <property type="entry name" value="Family A G protein-coupled receptor-like"/>
    <property type="match status" value="1"/>
</dbReference>
<keyword evidence="2" id="KW-1003">Cell membrane</keyword>
<keyword evidence="7" id="KW-1015">Disulfide bond</keyword>
<feature type="transmembrane region" description="Helical" evidence="11">
    <location>
        <begin position="348"/>
        <end position="371"/>
    </location>
</feature>
<dbReference type="CDD" id="cd00637">
    <property type="entry name" value="7tm_classA_rhodopsin-like"/>
    <property type="match status" value="1"/>
</dbReference>
<protein>
    <submittedName>
        <fullName evidence="14">Alpha-2A adrenergic receptor-like</fullName>
    </submittedName>
</protein>
<comment type="subcellular location">
    <subcellularLocation>
        <location evidence="1">Cell membrane</location>
        <topology evidence="1">Multi-pass membrane protein</topology>
    </subcellularLocation>
</comment>
<feature type="transmembrane region" description="Helical" evidence="11">
    <location>
        <begin position="90"/>
        <end position="109"/>
    </location>
</feature>
<evidence type="ECO:0000313" key="13">
    <source>
        <dbReference type="Proteomes" id="UP000694845"/>
    </source>
</evidence>
<dbReference type="RefSeq" id="XP_022083900.1">
    <property type="nucleotide sequence ID" value="XM_022228208.1"/>
</dbReference>
<evidence type="ECO:0000256" key="8">
    <source>
        <dbReference type="ARBA" id="ARBA00023170"/>
    </source>
</evidence>
<evidence type="ECO:0000313" key="14">
    <source>
        <dbReference type="RefSeq" id="XP_022083900.1"/>
    </source>
</evidence>
<reference evidence="14" key="1">
    <citation type="submission" date="2025-08" db="UniProtKB">
        <authorList>
            <consortium name="RefSeq"/>
        </authorList>
    </citation>
    <scope>IDENTIFICATION</scope>
</reference>
<dbReference type="OrthoDB" id="10052220at2759"/>
<evidence type="ECO:0000256" key="2">
    <source>
        <dbReference type="ARBA" id="ARBA00022475"/>
    </source>
</evidence>
<dbReference type="PANTHER" id="PTHR24248:SF125">
    <property type="entry name" value="DOPAMINE D2-LIKE RECEPTOR"/>
    <property type="match status" value="1"/>
</dbReference>
<evidence type="ECO:0000256" key="4">
    <source>
        <dbReference type="ARBA" id="ARBA00022989"/>
    </source>
</evidence>
<evidence type="ECO:0000256" key="1">
    <source>
        <dbReference type="ARBA" id="ARBA00004651"/>
    </source>
</evidence>
<dbReference type="InterPro" id="IPR000276">
    <property type="entry name" value="GPCR_Rhodpsn"/>
</dbReference>
<dbReference type="KEGG" id="aplc:110975610"/>
<dbReference type="Gene3D" id="1.20.1070.10">
    <property type="entry name" value="Rhodopsin 7-helix transmembrane proteins"/>
    <property type="match status" value="1"/>
</dbReference>
<dbReference type="GeneID" id="110975610"/>
<gene>
    <name evidence="14" type="primary">LOC110975610</name>
</gene>
<evidence type="ECO:0000256" key="7">
    <source>
        <dbReference type="ARBA" id="ARBA00023157"/>
    </source>
</evidence>
<proteinExistence type="predicted"/>
<keyword evidence="8" id="KW-0675">Receptor</keyword>
<feature type="transmembrane region" description="Helical" evidence="11">
    <location>
        <begin position="183"/>
        <end position="208"/>
    </location>
</feature>
<name>A0A8B7XV52_ACAPL</name>
<dbReference type="GO" id="GO:0004930">
    <property type="term" value="F:G protein-coupled receptor activity"/>
    <property type="evidence" value="ECO:0007669"/>
    <property type="project" value="UniProtKB-KW"/>
</dbReference>
<keyword evidence="13" id="KW-1185">Reference proteome</keyword>
<sequence>MAGNGGVSEPDIGLATAYGLVLVLALLGNVATICNLKFNDWLKLHKCHVYILGLAVADLGTVLVPLPMHTLIAARGLLPLSWQACMAYDYFRVVIENNGVLVTLLISLDRFRLLWLNFSSYIKGSTSRRVLVELGLTWLLPVVGHGIMALIWIISVPHHIRINETTSDCQDVPSEADIPFSTLYATLLIFSPGLLLAILNTLTFIGVVRKLKRRRQIAGGTAFRGPPCATSAVRKEPSAVTGQGSDIPVVSAIRPQGAEIPSVSLSTANHHRARSDNSKRSFRPHANVNIEQTDKPGPSSAAEGQISTFDGFSQEPRGPNSLDRASNSQVRDHQRYVDRHMTRYIRPAIMLAGIVSVFTVCWFPFAVYYIYVHIVCPICFSRKIQLWLRCLVYTSSALNPFIYALTDRKLRQWYVKIWHQMRRRLRRTP</sequence>
<dbReference type="Proteomes" id="UP000694845">
    <property type="component" value="Unplaced"/>
</dbReference>
<dbReference type="AlphaFoldDB" id="A0A8B7XV52"/>
<feature type="region of interest" description="Disordered" evidence="10">
    <location>
        <begin position="226"/>
        <end position="248"/>
    </location>
</feature>
<keyword evidence="6 11" id="KW-0472">Membrane</keyword>
<evidence type="ECO:0000256" key="5">
    <source>
        <dbReference type="ARBA" id="ARBA00023040"/>
    </source>
</evidence>
<keyword evidence="4 11" id="KW-1133">Transmembrane helix</keyword>
<dbReference type="OMA" id="MTRYIRP"/>
<evidence type="ECO:0000256" key="11">
    <source>
        <dbReference type="SAM" id="Phobius"/>
    </source>
</evidence>
<evidence type="ECO:0000256" key="9">
    <source>
        <dbReference type="ARBA" id="ARBA00023224"/>
    </source>
</evidence>
<feature type="region of interest" description="Disordered" evidence="10">
    <location>
        <begin position="261"/>
        <end position="329"/>
    </location>
</feature>
<dbReference type="PRINTS" id="PR00237">
    <property type="entry name" value="GPCRRHODOPSN"/>
</dbReference>
<dbReference type="PANTHER" id="PTHR24248">
    <property type="entry name" value="ADRENERGIC RECEPTOR-RELATED G-PROTEIN COUPLED RECEPTOR"/>
    <property type="match status" value="1"/>
</dbReference>
<dbReference type="GO" id="GO:0005886">
    <property type="term" value="C:plasma membrane"/>
    <property type="evidence" value="ECO:0007669"/>
    <property type="project" value="UniProtKB-SubCell"/>
</dbReference>
<dbReference type="PROSITE" id="PS50262">
    <property type="entry name" value="G_PROTEIN_RECEP_F1_2"/>
    <property type="match status" value="1"/>
</dbReference>
<evidence type="ECO:0000256" key="6">
    <source>
        <dbReference type="ARBA" id="ARBA00023136"/>
    </source>
</evidence>
<feature type="transmembrane region" description="Helical" evidence="11">
    <location>
        <begin position="12"/>
        <end position="36"/>
    </location>
</feature>
<accession>A0A8B7XV52</accession>
<evidence type="ECO:0000259" key="12">
    <source>
        <dbReference type="PROSITE" id="PS50262"/>
    </source>
</evidence>
<feature type="transmembrane region" description="Helical" evidence="11">
    <location>
        <begin position="386"/>
        <end position="406"/>
    </location>
</feature>
<feature type="domain" description="G-protein coupled receptors family 1 profile" evidence="12">
    <location>
        <begin position="28"/>
        <end position="403"/>
    </location>
</feature>
<feature type="transmembrane region" description="Helical" evidence="11">
    <location>
        <begin position="130"/>
        <end position="154"/>
    </location>
</feature>
<keyword evidence="5" id="KW-0297">G-protein coupled receptor</keyword>